<sequence length="709" mass="80567">MSFFKQAQNTILSTIYKRQDSLSKPKNVFVDDTNKRQKNAQNIIDTSPTSAKGYFLSGQLYQEQNDLHTALIIYLQGLQRVSQDDPQYALMQQKKQKLATKIKQRNQDAIFSFLPFEVFDLIFINLGFQDLLQCTCVCTQWFNFLVEWPKFWGILSSAVPKDASRSILASLLRGQAQELRLEGPLDCSLIHYIFSFLGSWQNNNFVQTIYLEKLDMSTSDLLLLSSAIRCMSTSLKQIELVNCSVKHDDIMQTILPACSSTLFHVAFLRRNIAPVAPKYAYYHSNSVHQQFTIILKRIPLQTILSTNTSNYYSTLTYLKVDSAYKNDPKKQSKQKNLYIDTADRYSLITELIKKSPNLSYLSLGVMLSTNGFGLKKCIQQAIKSCPLLIELAISGEQHIPQIIISNDVNEGSGDGIASTDSTGSPSLYTKITSSTMKAKQFKKSSKMKYQIMAGSDDVVGLHRFVYAGYIHEMKESDIIQIFKKFYTSLEFLYLVYDGYSVSGSSLYKLASYGCPNLREIHVSTNAKIISSVGYGVSYTRAGQALLRLLSACPTLESIELRDDKWSEPMIRLDGTLVETIVKKCPRLQLLRIITLRNIWWVNGEYSCKAFLSLIDKNYKSNNDNDNDNDKIKKGKEKEEPYYVKQTPCQLICLKVSEMDHETAYTLVKNLTSLMHLYIKWWVTAPNETLVQEMKNILTQRGGALVVGEA</sequence>
<reference evidence="2" key="2">
    <citation type="submission" date="2023-02" db="EMBL/GenBank/DDBJ databases">
        <authorList>
            <consortium name="DOE Joint Genome Institute"/>
            <person name="Mondo S.J."/>
            <person name="Chang Y."/>
            <person name="Wang Y."/>
            <person name="Ahrendt S."/>
            <person name="Andreopoulos W."/>
            <person name="Barry K."/>
            <person name="Beard J."/>
            <person name="Benny G.L."/>
            <person name="Blankenship S."/>
            <person name="Bonito G."/>
            <person name="Cuomo C."/>
            <person name="Desiro A."/>
            <person name="Gervers K.A."/>
            <person name="Hundley H."/>
            <person name="Kuo A."/>
            <person name="LaButti K."/>
            <person name="Lang B.F."/>
            <person name="Lipzen A."/>
            <person name="O'Donnell K."/>
            <person name="Pangilinan J."/>
            <person name="Reynolds N."/>
            <person name="Sandor L."/>
            <person name="Smith M.W."/>
            <person name="Tsang A."/>
            <person name="Grigoriev I.V."/>
            <person name="Stajich J.E."/>
            <person name="Spatafora J.W."/>
        </authorList>
    </citation>
    <scope>NUCLEOTIDE SEQUENCE</scope>
    <source>
        <strain evidence="2">RSA 2281</strain>
    </source>
</reference>
<comment type="caution">
    <text evidence="2">The sequence shown here is derived from an EMBL/GenBank/DDBJ whole genome shotgun (WGS) entry which is preliminary data.</text>
</comment>
<protein>
    <recommendedName>
        <fullName evidence="1">F-box domain-containing protein</fullName>
    </recommendedName>
</protein>
<name>A0AAD5PET0_9FUNG</name>
<evidence type="ECO:0000313" key="2">
    <source>
        <dbReference type="EMBL" id="KAI9264982.1"/>
    </source>
</evidence>
<dbReference type="AlphaFoldDB" id="A0AAD5PET0"/>
<dbReference type="PANTHER" id="PTHR38926">
    <property type="entry name" value="F-BOX DOMAIN CONTAINING PROTEIN, EXPRESSED"/>
    <property type="match status" value="1"/>
</dbReference>
<organism evidence="2 3">
    <name type="scientific">Phascolomyces articulosus</name>
    <dbReference type="NCBI Taxonomy" id="60185"/>
    <lineage>
        <taxon>Eukaryota</taxon>
        <taxon>Fungi</taxon>
        <taxon>Fungi incertae sedis</taxon>
        <taxon>Mucoromycota</taxon>
        <taxon>Mucoromycotina</taxon>
        <taxon>Mucoromycetes</taxon>
        <taxon>Mucorales</taxon>
        <taxon>Lichtheimiaceae</taxon>
        <taxon>Phascolomyces</taxon>
    </lineage>
</organism>
<dbReference type="SUPFAM" id="SSF52047">
    <property type="entry name" value="RNI-like"/>
    <property type="match status" value="1"/>
</dbReference>
<evidence type="ECO:0000313" key="3">
    <source>
        <dbReference type="Proteomes" id="UP001209540"/>
    </source>
</evidence>
<dbReference type="Gene3D" id="1.20.1280.50">
    <property type="match status" value="1"/>
</dbReference>
<reference evidence="2" key="1">
    <citation type="journal article" date="2022" name="IScience">
        <title>Evolution of zygomycete secretomes and the origins of terrestrial fungal ecologies.</title>
        <authorList>
            <person name="Chang Y."/>
            <person name="Wang Y."/>
            <person name="Mondo S."/>
            <person name="Ahrendt S."/>
            <person name="Andreopoulos W."/>
            <person name="Barry K."/>
            <person name="Beard J."/>
            <person name="Benny G.L."/>
            <person name="Blankenship S."/>
            <person name="Bonito G."/>
            <person name="Cuomo C."/>
            <person name="Desiro A."/>
            <person name="Gervers K.A."/>
            <person name="Hundley H."/>
            <person name="Kuo A."/>
            <person name="LaButti K."/>
            <person name="Lang B.F."/>
            <person name="Lipzen A."/>
            <person name="O'Donnell K."/>
            <person name="Pangilinan J."/>
            <person name="Reynolds N."/>
            <person name="Sandor L."/>
            <person name="Smith M.E."/>
            <person name="Tsang A."/>
            <person name="Grigoriev I.V."/>
            <person name="Stajich J.E."/>
            <person name="Spatafora J.W."/>
        </authorList>
    </citation>
    <scope>NUCLEOTIDE SEQUENCE</scope>
    <source>
        <strain evidence="2">RSA 2281</strain>
    </source>
</reference>
<evidence type="ECO:0000259" key="1">
    <source>
        <dbReference type="PROSITE" id="PS50181"/>
    </source>
</evidence>
<dbReference type="Gene3D" id="3.80.10.10">
    <property type="entry name" value="Ribonuclease Inhibitor"/>
    <property type="match status" value="1"/>
</dbReference>
<dbReference type="SUPFAM" id="SSF81383">
    <property type="entry name" value="F-box domain"/>
    <property type="match status" value="1"/>
</dbReference>
<proteinExistence type="predicted"/>
<dbReference type="PROSITE" id="PS50181">
    <property type="entry name" value="FBOX"/>
    <property type="match status" value="1"/>
</dbReference>
<dbReference type="PANTHER" id="PTHR38926:SF72">
    <property type="entry name" value="IM:7136021-RELATED"/>
    <property type="match status" value="1"/>
</dbReference>
<keyword evidence="3" id="KW-1185">Reference proteome</keyword>
<dbReference type="InterPro" id="IPR036047">
    <property type="entry name" value="F-box-like_dom_sf"/>
</dbReference>
<feature type="domain" description="F-box" evidence="1">
    <location>
        <begin position="108"/>
        <end position="155"/>
    </location>
</feature>
<dbReference type="InterPro" id="IPR032675">
    <property type="entry name" value="LRR_dom_sf"/>
</dbReference>
<accession>A0AAD5PET0</accession>
<dbReference type="InterPro" id="IPR001810">
    <property type="entry name" value="F-box_dom"/>
</dbReference>
<dbReference type="Proteomes" id="UP001209540">
    <property type="component" value="Unassembled WGS sequence"/>
</dbReference>
<gene>
    <name evidence="2" type="ORF">BDA99DRAFT_39988</name>
</gene>
<dbReference type="EMBL" id="JAIXMP010000011">
    <property type="protein sequence ID" value="KAI9264982.1"/>
    <property type="molecule type" value="Genomic_DNA"/>
</dbReference>